<dbReference type="RefSeq" id="WP_149957714.1">
    <property type="nucleotide sequence ID" value="NZ_BKDJ01000016.1"/>
</dbReference>
<accession>A0A5A7NVF0</accession>
<organism evidence="2 3">
    <name type="scientific">Zafaria cholistanensis</name>
    <dbReference type="NCBI Taxonomy" id="1682741"/>
    <lineage>
        <taxon>Bacteria</taxon>
        <taxon>Bacillati</taxon>
        <taxon>Actinomycetota</taxon>
        <taxon>Actinomycetes</taxon>
        <taxon>Micrococcales</taxon>
        <taxon>Micrococcaceae</taxon>
        <taxon>Zafaria</taxon>
    </lineage>
</organism>
<dbReference type="AlphaFoldDB" id="A0A5A7NVF0"/>
<dbReference type="InterPro" id="IPR058396">
    <property type="entry name" value="DUF8083"/>
</dbReference>
<evidence type="ECO:0000313" key="3">
    <source>
        <dbReference type="Proteomes" id="UP000325307"/>
    </source>
</evidence>
<reference evidence="2 3" key="1">
    <citation type="submission" date="2019-09" db="EMBL/GenBank/DDBJ databases">
        <title>Arthrobacter zafarii sp. nov., a moderately thermotolerant and halotolerant actinobacterium isolated from Cholistan desert soil of Pakistan.</title>
        <authorList>
            <person name="Amin A."/>
            <person name="Ahmed I."/>
            <person name="Khalid N."/>
            <person name="Schumann P."/>
            <person name="Busse H.J."/>
            <person name="Khan I.U."/>
            <person name="Li S."/>
            <person name="Li W.J."/>
        </authorList>
    </citation>
    <scope>NUCLEOTIDE SEQUENCE [LARGE SCALE GENOMIC DNA]</scope>
    <source>
        <strain evidence="2 3">NCCP-1664</strain>
    </source>
</reference>
<dbReference type="EMBL" id="BKDJ01000016">
    <property type="protein sequence ID" value="GER24127.1"/>
    <property type="molecule type" value="Genomic_DNA"/>
</dbReference>
<comment type="caution">
    <text evidence="2">The sequence shown here is derived from an EMBL/GenBank/DDBJ whole genome shotgun (WGS) entry which is preliminary data.</text>
</comment>
<proteinExistence type="predicted"/>
<protein>
    <recommendedName>
        <fullName evidence="1">DUF8083 domain-containing protein</fullName>
    </recommendedName>
</protein>
<evidence type="ECO:0000259" key="1">
    <source>
        <dbReference type="Pfam" id="PF26312"/>
    </source>
</evidence>
<evidence type="ECO:0000313" key="2">
    <source>
        <dbReference type="EMBL" id="GER24127.1"/>
    </source>
</evidence>
<dbReference type="Pfam" id="PF26312">
    <property type="entry name" value="DUF8083"/>
    <property type="match status" value="1"/>
</dbReference>
<name>A0A5A7NVF0_9MICC</name>
<feature type="domain" description="DUF8083" evidence="1">
    <location>
        <begin position="15"/>
        <end position="279"/>
    </location>
</feature>
<keyword evidence="3" id="KW-1185">Reference proteome</keyword>
<sequence>MAKLARGARRNIPPTAYLRVYEPLRAFSDEEQLLIAAQREGGREAFETQEVVDSLERVTRLVSDPFPHATAERFRTLHYPGANGLTVAYYCPDQLATRATLAAEQLNGTMRPQLLEVLVPDPARAANAERLVHEDFAEDVARLHTRSATWGIPFGWFVLLREDDHCEIVEDGERIVSVRLCAPTAQALERARYAAASLAVHAPELDMLDDLTGLSEWLQLFHPESIVELDYGRTAELVWPDDSPHDIRLGIESLAEGDMLGAAASYRRLASRWLKVRQLARAS</sequence>
<gene>
    <name evidence="2" type="ORF">NCCP1664_26220</name>
</gene>
<dbReference type="OrthoDB" id="4961314at2"/>
<dbReference type="Proteomes" id="UP000325307">
    <property type="component" value="Unassembled WGS sequence"/>
</dbReference>